<reference evidence="3" key="1">
    <citation type="journal article" date="2019" name="Int. J. Syst. Evol. Microbiol.">
        <title>The Global Catalogue of Microorganisms (GCM) 10K type strain sequencing project: providing services to taxonomists for standard genome sequencing and annotation.</title>
        <authorList>
            <consortium name="The Broad Institute Genomics Platform"/>
            <consortium name="The Broad Institute Genome Sequencing Center for Infectious Disease"/>
            <person name="Wu L."/>
            <person name="Ma J."/>
        </authorList>
    </citation>
    <scope>NUCLEOTIDE SEQUENCE [LARGE SCALE GENOMIC DNA]</scope>
    <source>
        <strain evidence="3">CGMCC 1.10363</strain>
    </source>
</reference>
<organism evidence="2 3">
    <name type="scientific">Gryllotalpicola reticulitermitis</name>
    <dbReference type="NCBI Taxonomy" id="1184153"/>
    <lineage>
        <taxon>Bacteria</taxon>
        <taxon>Bacillati</taxon>
        <taxon>Actinomycetota</taxon>
        <taxon>Actinomycetes</taxon>
        <taxon>Micrococcales</taxon>
        <taxon>Microbacteriaceae</taxon>
        <taxon>Gryllotalpicola</taxon>
    </lineage>
</organism>
<evidence type="ECO:0000313" key="3">
    <source>
        <dbReference type="Proteomes" id="UP001595900"/>
    </source>
</evidence>
<dbReference type="RefSeq" id="WP_390228819.1">
    <property type="nucleotide sequence ID" value="NZ_JBHSCN010000005.1"/>
</dbReference>
<gene>
    <name evidence="2" type="ORF">ACFOYW_10165</name>
</gene>
<accession>A0ABV8Q7I8</accession>
<proteinExistence type="predicted"/>
<dbReference type="EMBL" id="JBHSCN010000005">
    <property type="protein sequence ID" value="MFC4243739.1"/>
    <property type="molecule type" value="Genomic_DNA"/>
</dbReference>
<keyword evidence="3" id="KW-1185">Reference proteome</keyword>
<comment type="caution">
    <text evidence="2">The sequence shown here is derived from an EMBL/GenBank/DDBJ whole genome shotgun (WGS) entry which is preliminary data.</text>
</comment>
<protein>
    <submittedName>
        <fullName evidence="2">Uncharacterized protein</fullName>
    </submittedName>
</protein>
<evidence type="ECO:0000313" key="2">
    <source>
        <dbReference type="EMBL" id="MFC4243739.1"/>
    </source>
</evidence>
<dbReference type="Proteomes" id="UP001595900">
    <property type="component" value="Unassembled WGS sequence"/>
</dbReference>
<sequence>MPDLSLTKPEDPRVYRPPPIPDRRKYLPPVEVTIQGQVGQVVAAGRASDIASSASPSSLGSVYDGDDVQHMGATAHEVRTYGADGLNSAVGLGDLRGWALDVVQLRADVDGHLLGGWLISGSDLGEAVRKLQLTGTREQKLAKFLAGRFGAGFRTSAPPVITYVLTSAWPAATIPRTAFLGSAQKPTSAQAASFANAITEKLGQ</sequence>
<feature type="region of interest" description="Disordered" evidence="1">
    <location>
        <begin position="1"/>
        <end position="23"/>
    </location>
</feature>
<evidence type="ECO:0000256" key="1">
    <source>
        <dbReference type="SAM" id="MobiDB-lite"/>
    </source>
</evidence>
<name>A0ABV8Q7I8_9MICO</name>